<dbReference type="PANTHER" id="PTHR19143">
    <property type="entry name" value="FIBRINOGEN/TENASCIN/ANGIOPOEITIN"/>
    <property type="match status" value="1"/>
</dbReference>
<organism evidence="2 3">
    <name type="scientific">Elysia chlorotica</name>
    <name type="common">Eastern emerald elysia</name>
    <name type="synonym">Sea slug</name>
    <dbReference type="NCBI Taxonomy" id="188477"/>
    <lineage>
        <taxon>Eukaryota</taxon>
        <taxon>Metazoa</taxon>
        <taxon>Spiralia</taxon>
        <taxon>Lophotrochozoa</taxon>
        <taxon>Mollusca</taxon>
        <taxon>Gastropoda</taxon>
        <taxon>Heterobranchia</taxon>
        <taxon>Euthyneura</taxon>
        <taxon>Panpulmonata</taxon>
        <taxon>Sacoglossa</taxon>
        <taxon>Placobranchoidea</taxon>
        <taxon>Plakobranchidae</taxon>
        <taxon>Elysia</taxon>
    </lineage>
</organism>
<proteinExistence type="predicted"/>
<dbReference type="InterPro" id="IPR050373">
    <property type="entry name" value="Fibrinogen_C-term_domain"/>
</dbReference>
<dbReference type="STRING" id="188477.A0A433SJH4"/>
<dbReference type="GO" id="GO:0005615">
    <property type="term" value="C:extracellular space"/>
    <property type="evidence" value="ECO:0007669"/>
    <property type="project" value="TreeGrafter"/>
</dbReference>
<evidence type="ECO:0000313" key="3">
    <source>
        <dbReference type="Proteomes" id="UP000271974"/>
    </source>
</evidence>
<reference evidence="2 3" key="1">
    <citation type="submission" date="2019-01" db="EMBL/GenBank/DDBJ databases">
        <title>A draft genome assembly of the solar-powered sea slug Elysia chlorotica.</title>
        <authorList>
            <person name="Cai H."/>
            <person name="Li Q."/>
            <person name="Fang X."/>
            <person name="Li J."/>
            <person name="Curtis N.E."/>
            <person name="Altenburger A."/>
            <person name="Shibata T."/>
            <person name="Feng M."/>
            <person name="Maeda T."/>
            <person name="Schwartz J.A."/>
            <person name="Shigenobu S."/>
            <person name="Lundholm N."/>
            <person name="Nishiyama T."/>
            <person name="Yang H."/>
            <person name="Hasebe M."/>
            <person name="Li S."/>
            <person name="Pierce S.K."/>
            <person name="Wang J."/>
        </authorList>
    </citation>
    <scope>NUCLEOTIDE SEQUENCE [LARGE SCALE GENOMIC DNA]</scope>
    <source>
        <strain evidence="2">EC2010</strain>
        <tissue evidence="2">Whole organism of an adult</tissue>
    </source>
</reference>
<dbReference type="Pfam" id="PF00147">
    <property type="entry name" value="Fibrinogen_C"/>
    <property type="match status" value="1"/>
</dbReference>
<dbReference type="PROSITE" id="PS51406">
    <property type="entry name" value="FIBRINOGEN_C_2"/>
    <property type="match status" value="1"/>
</dbReference>
<dbReference type="SUPFAM" id="SSF56496">
    <property type="entry name" value="Fibrinogen C-terminal domain-like"/>
    <property type="match status" value="1"/>
</dbReference>
<dbReference type="InterPro" id="IPR014716">
    <property type="entry name" value="Fibrinogen_a/b/g_C_1"/>
</dbReference>
<protein>
    <recommendedName>
        <fullName evidence="1">Fibrinogen C-terminal domain-containing protein</fullName>
    </recommendedName>
</protein>
<dbReference type="Gene3D" id="3.90.215.10">
    <property type="entry name" value="Gamma Fibrinogen, chain A, domain 1"/>
    <property type="match status" value="1"/>
</dbReference>
<evidence type="ECO:0000259" key="1">
    <source>
        <dbReference type="PROSITE" id="PS51406"/>
    </source>
</evidence>
<dbReference type="SMART" id="SM00186">
    <property type="entry name" value="FBG"/>
    <property type="match status" value="1"/>
</dbReference>
<dbReference type="AlphaFoldDB" id="A0A433SJH4"/>
<dbReference type="InterPro" id="IPR036056">
    <property type="entry name" value="Fibrinogen-like_C"/>
</dbReference>
<feature type="domain" description="Fibrinogen C-terminal" evidence="1">
    <location>
        <begin position="1"/>
        <end position="160"/>
    </location>
</feature>
<accession>A0A433SJH4</accession>
<dbReference type="EMBL" id="RQTK01001818">
    <property type="protein sequence ID" value="RUS69132.1"/>
    <property type="molecule type" value="Genomic_DNA"/>
</dbReference>
<feature type="non-terminal residue" evidence="2">
    <location>
        <position position="1"/>
    </location>
</feature>
<dbReference type="InterPro" id="IPR002181">
    <property type="entry name" value="Fibrinogen_a/b/g_C_dom"/>
</dbReference>
<sequence>QRRTRGDVDFKRDWTAYRDGFGSVTGDFWLGNEAIHTLTDQVHGPGLRLQGPKHANQFFVYISSLYISYRLRLGTISGTHGTVVLAFHNIMAFSTFDRDNDTHRENCALTHHHGGWWYGACIRISPNGIWGEKSPQGVSLYTEHTWIYPSFTELKIRRVKSNT</sequence>
<name>A0A433SJH4_ELYCH</name>
<feature type="non-terminal residue" evidence="2">
    <location>
        <position position="163"/>
    </location>
</feature>
<dbReference type="OrthoDB" id="6146709at2759"/>
<evidence type="ECO:0000313" key="2">
    <source>
        <dbReference type="EMBL" id="RUS69132.1"/>
    </source>
</evidence>
<keyword evidence="3" id="KW-1185">Reference proteome</keyword>
<gene>
    <name evidence="2" type="ORF">EGW08_023106</name>
</gene>
<dbReference type="Proteomes" id="UP000271974">
    <property type="component" value="Unassembled WGS sequence"/>
</dbReference>
<comment type="caution">
    <text evidence="2">The sequence shown here is derived from an EMBL/GenBank/DDBJ whole genome shotgun (WGS) entry which is preliminary data.</text>
</comment>